<comment type="caution">
    <text evidence="2">The sequence shown here is derived from an EMBL/GenBank/DDBJ whole genome shotgun (WGS) entry which is preliminary data.</text>
</comment>
<gene>
    <name evidence="2" type="ORF">RH861_11845</name>
</gene>
<evidence type="ECO:0000313" key="2">
    <source>
        <dbReference type="EMBL" id="MDR5692752.1"/>
    </source>
</evidence>
<dbReference type="Proteomes" id="UP001260072">
    <property type="component" value="Unassembled WGS sequence"/>
</dbReference>
<proteinExistence type="predicted"/>
<reference evidence="3" key="1">
    <citation type="submission" date="2023-07" db="EMBL/GenBank/DDBJ databases">
        <title>Description of three actinobacteria isolated from air of manufacturing shop in a pharmaceutical factory.</title>
        <authorList>
            <person name="Zhang D.-F."/>
        </authorList>
    </citation>
    <scope>NUCLEOTIDE SEQUENCE [LARGE SCALE GENOMIC DNA]</scope>
    <source>
        <strain evidence="3">CCTCC AB 2011122</strain>
    </source>
</reference>
<keyword evidence="1" id="KW-0812">Transmembrane</keyword>
<feature type="transmembrane region" description="Helical" evidence="1">
    <location>
        <begin position="37"/>
        <end position="66"/>
    </location>
</feature>
<keyword evidence="3" id="KW-1185">Reference proteome</keyword>
<evidence type="ECO:0000313" key="3">
    <source>
        <dbReference type="Proteomes" id="UP001260072"/>
    </source>
</evidence>
<protein>
    <submittedName>
        <fullName evidence="2">Uncharacterized protein</fullName>
    </submittedName>
</protein>
<keyword evidence="1" id="KW-1133">Transmembrane helix</keyword>
<evidence type="ECO:0000256" key="1">
    <source>
        <dbReference type="SAM" id="Phobius"/>
    </source>
</evidence>
<sequence>MVTDLSGTMPQAETVDHAAFDRLRAAIRRSRRRSQGWVAAIVVTAVAAMPVAFVTTWSAALASLLVG</sequence>
<keyword evidence="1" id="KW-0472">Membrane</keyword>
<dbReference type="RefSeq" id="WP_310521132.1">
    <property type="nucleotide sequence ID" value="NZ_BAABBS010000001.1"/>
</dbReference>
<organism evidence="2 3">
    <name type="scientific">Agromyces indicus</name>
    <dbReference type="NCBI Taxonomy" id="758919"/>
    <lineage>
        <taxon>Bacteria</taxon>
        <taxon>Bacillati</taxon>
        <taxon>Actinomycetota</taxon>
        <taxon>Actinomycetes</taxon>
        <taxon>Micrococcales</taxon>
        <taxon>Microbacteriaceae</taxon>
        <taxon>Agromyces</taxon>
    </lineage>
</organism>
<name>A0ABU1FN65_9MICO</name>
<accession>A0ABU1FN65</accession>
<dbReference type="EMBL" id="JAVKGS010000003">
    <property type="protein sequence ID" value="MDR5692752.1"/>
    <property type="molecule type" value="Genomic_DNA"/>
</dbReference>